<reference evidence="2" key="1">
    <citation type="submission" date="2022-11" db="UniProtKB">
        <authorList>
            <consortium name="WormBaseParasite"/>
        </authorList>
    </citation>
    <scope>IDENTIFICATION</scope>
</reference>
<accession>A0AC34Q9X3</accession>
<dbReference type="Proteomes" id="UP000887576">
    <property type="component" value="Unplaced"/>
</dbReference>
<organism evidence="1 2">
    <name type="scientific">Panagrolaimus sp. JU765</name>
    <dbReference type="NCBI Taxonomy" id="591449"/>
    <lineage>
        <taxon>Eukaryota</taxon>
        <taxon>Metazoa</taxon>
        <taxon>Ecdysozoa</taxon>
        <taxon>Nematoda</taxon>
        <taxon>Chromadorea</taxon>
        <taxon>Rhabditida</taxon>
        <taxon>Tylenchina</taxon>
        <taxon>Panagrolaimomorpha</taxon>
        <taxon>Panagrolaimoidea</taxon>
        <taxon>Panagrolaimidae</taxon>
        <taxon>Panagrolaimus</taxon>
    </lineage>
</organism>
<proteinExistence type="predicted"/>
<protein>
    <submittedName>
        <fullName evidence="2">Fungal lipase-like domain-containing protein</fullName>
    </submittedName>
</protein>
<dbReference type="WBParaSite" id="JU765_v2.g14404.t1">
    <property type="protein sequence ID" value="JU765_v2.g14404.t1"/>
    <property type="gene ID" value="JU765_v2.g14404"/>
</dbReference>
<evidence type="ECO:0000313" key="1">
    <source>
        <dbReference type="Proteomes" id="UP000887576"/>
    </source>
</evidence>
<name>A0AC34Q9X3_9BILA</name>
<sequence>MTWNHAIFLVLCFGLCFAGNIPYTDDLGRNKLYPLANAAYSSDPESCFDKVLKKPSELIGKFEAPCDALNGDNCAGYVAVSHGEQVIIVAFRGSVANQQNEEINETIFVQPVTFVAGKVNPYFLNGFQVLDDAGMKNAIIQTKNKYPDYAIWITGHSLGAALASVAAAKIAFLNYFPPEKMLLMTFGQPRTGTIQYAKFVDSKIPNAYRVVHRYDWVPQMPPEILYGYFHHATEVWYNNDMKIGDPFKVCKGDEDLSCSETSGHLNGDVS</sequence>
<evidence type="ECO:0000313" key="2">
    <source>
        <dbReference type="WBParaSite" id="JU765_v2.g14404.t1"/>
    </source>
</evidence>